<feature type="transmembrane region" description="Helical" evidence="1">
    <location>
        <begin position="507"/>
        <end position="535"/>
    </location>
</feature>
<accession>A0A286RJ59</accession>
<feature type="transmembrane region" description="Helical" evidence="1">
    <location>
        <begin position="405"/>
        <end position="430"/>
    </location>
</feature>
<reference evidence="2 3" key="1">
    <citation type="journal article" name="Front. Microbiol.">
        <title>Sugar Metabolism of the First Thermophilic Planctomycete Thermogutta terrifontis: Comparative Genomic and Transcriptomic Approaches.</title>
        <authorList>
            <person name="Elcheninov A.G."/>
            <person name="Menzel P."/>
            <person name="Gudbergsdottir S.R."/>
            <person name="Slesarev A.I."/>
            <person name="Kadnikov V.V."/>
            <person name="Krogh A."/>
            <person name="Bonch-Osmolovskaya E.A."/>
            <person name="Peng X."/>
            <person name="Kublanov I.V."/>
        </authorList>
    </citation>
    <scope>NUCLEOTIDE SEQUENCE [LARGE SCALE GENOMIC DNA]</scope>
    <source>
        <strain evidence="2 3">R1</strain>
    </source>
</reference>
<dbReference type="OrthoDB" id="3261089at2"/>
<dbReference type="RefSeq" id="WP_095415882.1">
    <property type="nucleotide sequence ID" value="NZ_CP018477.1"/>
</dbReference>
<dbReference type="EMBL" id="CP018477">
    <property type="protein sequence ID" value="ASV75999.1"/>
    <property type="molecule type" value="Genomic_DNA"/>
</dbReference>
<protein>
    <submittedName>
        <fullName evidence="2">Uncharacterized protein</fullName>
    </submittedName>
</protein>
<keyword evidence="1" id="KW-0472">Membrane</keyword>
<name>A0A286RJ59_9BACT</name>
<feature type="transmembrane region" description="Helical" evidence="1">
    <location>
        <begin position="473"/>
        <end position="495"/>
    </location>
</feature>
<dbReference type="Proteomes" id="UP000215086">
    <property type="component" value="Chromosome"/>
</dbReference>
<sequence length="560" mass="58951">MPFAGILMLGLLAGVEVEQGGQATPPPCVTKHSTLLLTTQMVSGAAVGAWRATHPVIGPALFSGEPRQYLPHFKGDLAEQIFEKLVLRGWFEETGWQAVTPARIGRSGIDLLFVKLGPNGEILDTLVVESKFGTSQLGRTAVGPQMSEDWVRSHMRTTSTLYRKLAQEVSTGGLVWSDRLPGAGTEVIQLPLEKGRNVYLWQDHPGRVAYSVDGGDPGVDQVRRALYKIGDHCSAVGEGRLRYRGTIARYSVDQVAHKITIGGRVVCEGPFDELPLGIQRSLRQAITGSLRKLGYSGHAVSLLVDEYCRQPAETWRWIVNQERWNARVGLGSHLLATGAVTGVATGGMEMLAEFFTERTVDIKRVGSMALMGAGVGMAADYTATQAVTLLTRTEIGQQLAQASGLAGIGGSVVVSAGAGMLVAGIAFPCVEYALGYIDQRTAYRLAVINTGGAVVGVATGAAAWWAVSTFGTASTGTAIASLSGAAATNATLAWFGGGSIAAGGLGVTGGAVVLTGGVALVAVATSVAIATWWHYADLAEKRQLLAARIELVKKTLETQH</sequence>
<proteinExistence type="predicted"/>
<evidence type="ECO:0000256" key="1">
    <source>
        <dbReference type="SAM" id="Phobius"/>
    </source>
</evidence>
<gene>
    <name evidence="2" type="ORF">THTE_3397</name>
</gene>
<keyword evidence="3" id="KW-1185">Reference proteome</keyword>
<keyword evidence="1" id="KW-0812">Transmembrane</keyword>
<evidence type="ECO:0000313" key="3">
    <source>
        <dbReference type="Proteomes" id="UP000215086"/>
    </source>
</evidence>
<feature type="transmembrane region" description="Helical" evidence="1">
    <location>
        <begin position="442"/>
        <end position="467"/>
    </location>
</feature>
<dbReference type="KEGG" id="ttf:THTE_3397"/>
<organism evidence="2 3">
    <name type="scientific">Thermogutta terrifontis</name>
    <dbReference type="NCBI Taxonomy" id="1331910"/>
    <lineage>
        <taxon>Bacteria</taxon>
        <taxon>Pseudomonadati</taxon>
        <taxon>Planctomycetota</taxon>
        <taxon>Planctomycetia</taxon>
        <taxon>Pirellulales</taxon>
        <taxon>Thermoguttaceae</taxon>
        <taxon>Thermogutta</taxon>
    </lineage>
</organism>
<dbReference type="CDD" id="cd20734">
    <property type="entry name" value="PoNe_RHS-like"/>
    <property type="match status" value="1"/>
</dbReference>
<keyword evidence="1" id="KW-1133">Transmembrane helix</keyword>
<dbReference type="AlphaFoldDB" id="A0A286RJ59"/>
<evidence type="ECO:0000313" key="2">
    <source>
        <dbReference type="EMBL" id="ASV75999.1"/>
    </source>
</evidence>